<dbReference type="InterPro" id="IPR015300">
    <property type="entry name" value="DNA-bd_pseudobarrel_sf"/>
</dbReference>
<evidence type="ECO:0000256" key="2">
    <source>
        <dbReference type="ARBA" id="ARBA00023015"/>
    </source>
</evidence>
<evidence type="ECO:0000256" key="1">
    <source>
        <dbReference type="ARBA" id="ARBA00004123"/>
    </source>
</evidence>
<reference evidence="8 9" key="1">
    <citation type="submission" date="2022-03" db="EMBL/GenBank/DDBJ databases">
        <authorList>
            <person name="Macdonald S."/>
            <person name="Ahmed S."/>
            <person name="Newling K."/>
        </authorList>
    </citation>
    <scope>NUCLEOTIDE SEQUENCE [LARGE SCALE GENOMIC DNA]</scope>
</reference>
<sequence>MSMYYGDLTQKWSNFSLLVDKAVLLYEQQHKRTLEKKKTVSWKQEDEQRIFHHFPRRPRSSSFKKSLRNLIIGASSSFRLFDLNKIPSEKTNPQNPSSSLSPSSSCSCLTENNNTSRKRRAVQEGNPSFKKAKKVSPLFSSWEGKDTPDWVVQLMKNMKGASDPMQIFEKTLFETDVKPVRKWSFEIEEQERDERKDQSRLSIPFHKLIRKDFLTPVETRIIEEDINNSEKMGVGAVLVDQGTRKWGVFLKRWEMNGSWNYALVCGWNDVVKANGLKDGDSISLWSFRCRGVLCFALVPLPM</sequence>
<evidence type="ECO:0000313" key="8">
    <source>
        <dbReference type="EMBL" id="CAH8388199.1"/>
    </source>
</evidence>
<dbReference type="GO" id="GO:0003677">
    <property type="term" value="F:DNA binding"/>
    <property type="evidence" value="ECO:0007669"/>
    <property type="project" value="UniProtKB-KW"/>
</dbReference>
<dbReference type="GO" id="GO:0005634">
    <property type="term" value="C:nucleus"/>
    <property type="evidence" value="ECO:0007669"/>
    <property type="project" value="UniProtKB-SubCell"/>
</dbReference>
<keyword evidence="5" id="KW-0539">Nucleus</keyword>
<dbReference type="CDD" id="cd10017">
    <property type="entry name" value="B3_DNA"/>
    <property type="match status" value="1"/>
</dbReference>
<feature type="region of interest" description="Disordered" evidence="6">
    <location>
        <begin position="87"/>
        <end position="129"/>
    </location>
</feature>
<dbReference type="Proteomes" id="UP001642260">
    <property type="component" value="Unassembled WGS sequence"/>
</dbReference>
<dbReference type="SUPFAM" id="SSF101936">
    <property type="entry name" value="DNA-binding pseudobarrel domain"/>
    <property type="match status" value="1"/>
</dbReference>
<keyword evidence="4" id="KW-0804">Transcription</keyword>
<evidence type="ECO:0000259" key="7">
    <source>
        <dbReference type="PROSITE" id="PS50863"/>
    </source>
</evidence>
<keyword evidence="2" id="KW-0805">Transcription regulation</keyword>
<evidence type="ECO:0000313" key="9">
    <source>
        <dbReference type="Proteomes" id="UP001642260"/>
    </source>
</evidence>
<feature type="domain" description="TF-B3" evidence="7">
    <location>
        <begin position="205"/>
        <end position="301"/>
    </location>
</feature>
<dbReference type="PANTHER" id="PTHR31541">
    <property type="entry name" value="B3 DOMAIN PLANT PROTEIN-RELATED"/>
    <property type="match status" value="1"/>
</dbReference>
<dbReference type="Gene3D" id="2.40.330.10">
    <property type="entry name" value="DNA-binding pseudobarrel domain"/>
    <property type="match status" value="1"/>
</dbReference>
<evidence type="ECO:0000256" key="4">
    <source>
        <dbReference type="ARBA" id="ARBA00023163"/>
    </source>
</evidence>
<gene>
    <name evidence="8" type="ORF">ERUC_LOCUS40682</name>
</gene>
<dbReference type="PROSITE" id="PS50863">
    <property type="entry name" value="B3"/>
    <property type="match status" value="1"/>
</dbReference>
<evidence type="ECO:0000256" key="6">
    <source>
        <dbReference type="SAM" id="MobiDB-lite"/>
    </source>
</evidence>
<dbReference type="PANTHER" id="PTHR31541:SF34">
    <property type="entry name" value="TF-B3 DOMAIN-CONTAINING PROTEIN"/>
    <property type="match status" value="1"/>
</dbReference>
<evidence type="ECO:0000256" key="3">
    <source>
        <dbReference type="ARBA" id="ARBA00023125"/>
    </source>
</evidence>
<comment type="caution">
    <text evidence="8">The sequence shown here is derived from an EMBL/GenBank/DDBJ whole genome shotgun (WGS) entry which is preliminary data.</text>
</comment>
<dbReference type="InterPro" id="IPR005508">
    <property type="entry name" value="At2g31720-like"/>
</dbReference>
<evidence type="ECO:0000256" key="5">
    <source>
        <dbReference type="ARBA" id="ARBA00023242"/>
    </source>
</evidence>
<organism evidence="8 9">
    <name type="scientific">Eruca vesicaria subsp. sativa</name>
    <name type="common">Garden rocket</name>
    <name type="synonym">Eruca sativa</name>
    <dbReference type="NCBI Taxonomy" id="29727"/>
    <lineage>
        <taxon>Eukaryota</taxon>
        <taxon>Viridiplantae</taxon>
        <taxon>Streptophyta</taxon>
        <taxon>Embryophyta</taxon>
        <taxon>Tracheophyta</taxon>
        <taxon>Spermatophyta</taxon>
        <taxon>Magnoliopsida</taxon>
        <taxon>eudicotyledons</taxon>
        <taxon>Gunneridae</taxon>
        <taxon>Pentapetalae</taxon>
        <taxon>rosids</taxon>
        <taxon>malvids</taxon>
        <taxon>Brassicales</taxon>
        <taxon>Brassicaceae</taxon>
        <taxon>Brassiceae</taxon>
        <taxon>Eruca</taxon>
    </lineage>
</organism>
<dbReference type="AlphaFoldDB" id="A0ABC8LWC7"/>
<protein>
    <recommendedName>
        <fullName evidence="7">TF-B3 domain-containing protein</fullName>
    </recommendedName>
</protein>
<dbReference type="InterPro" id="IPR003340">
    <property type="entry name" value="B3_DNA-bd"/>
</dbReference>
<proteinExistence type="predicted"/>
<accession>A0ABC8LWC7</accession>
<name>A0ABC8LWC7_ERUVS</name>
<dbReference type="Pfam" id="PF03754">
    <property type="entry name" value="At2g31720-like"/>
    <property type="match status" value="2"/>
</dbReference>
<dbReference type="EMBL" id="CAKOAT010786264">
    <property type="protein sequence ID" value="CAH8388199.1"/>
    <property type="molecule type" value="Genomic_DNA"/>
</dbReference>
<keyword evidence="3" id="KW-0238">DNA-binding</keyword>
<keyword evidence="9" id="KW-1185">Reference proteome</keyword>
<feature type="compositionally biased region" description="Low complexity" evidence="6">
    <location>
        <begin position="96"/>
        <end position="109"/>
    </location>
</feature>
<comment type="subcellular location">
    <subcellularLocation>
        <location evidence="1">Nucleus</location>
    </subcellularLocation>
</comment>